<keyword evidence="1" id="KW-1133">Transmembrane helix</keyword>
<dbReference type="Proteomes" id="UP001596432">
    <property type="component" value="Unassembled WGS sequence"/>
</dbReference>
<dbReference type="InterPro" id="IPR005530">
    <property type="entry name" value="SPW"/>
</dbReference>
<keyword evidence="1" id="KW-0472">Membrane</keyword>
<accession>A0ABD5XWZ0</accession>
<evidence type="ECO:0000259" key="2">
    <source>
        <dbReference type="Pfam" id="PF03779"/>
    </source>
</evidence>
<proteinExistence type="predicted"/>
<feature type="transmembrane region" description="Helical" evidence="1">
    <location>
        <begin position="25"/>
        <end position="44"/>
    </location>
</feature>
<comment type="caution">
    <text evidence="3">The sequence shown here is derived from an EMBL/GenBank/DDBJ whole genome shotgun (WGS) entry which is preliminary data.</text>
</comment>
<evidence type="ECO:0000313" key="3">
    <source>
        <dbReference type="EMBL" id="MFC7139634.1"/>
    </source>
</evidence>
<dbReference type="Pfam" id="PF03779">
    <property type="entry name" value="SPW"/>
    <property type="match status" value="1"/>
</dbReference>
<dbReference type="AlphaFoldDB" id="A0ABD5XWZ0"/>
<protein>
    <recommendedName>
        <fullName evidence="2">SPW repeat-containing integral membrane domain-containing protein</fullName>
    </recommendedName>
</protein>
<feature type="transmembrane region" description="Helical" evidence="1">
    <location>
        <begin position="87"/>
        <end position="108"/>
    </location>
</feature>
<feature type="transmembrane region" description="Helical" evidence="1">
    <location>
        <begin position="51"/>
        <end position="75"/>
    </location>
</feature>
<gene>
    <name evidence="3" type="ORF">ACFQMA_07250</name>
</gene>
<organism evidence="3 4">
    <name type="scientific">Halosimplex aquaticum</name>
    <dbReference type="NCBI Taxonomy" id="3026162"/>
    <lineage>
        <taxon>Archaea</taxon>
        <taxon>Methanobacteriati</taxon>
        <taxon>Methanobacteriota</taxon>
        <taxon>Stenosarchaea group</taxon>
        <taxon>Halobacteria</taxon>
        <taxon>Halobacteriales</taxon>
        <taxon>Haloarculaceae</taxon>
        <taxon>Halosimplex</taxon>
    </lineage>
</organism>
<evidence type="ECO:0000256" key="1">
    <source>
        <dbReference type="SAM" id="Phobius"/>
    </source>
</evidence>
<feature type="domain" description="SPW repeat-containing integral membrane" evidence="2">
    <location>
        <begin position="3"/>
        <end position="103"/>
    </location>
</feature>
<name>A0ABD5XWZ0_9EURY</name>
<evidence type="ECO:0000313" key="4">
    <source>
        <dbReference type="Proteomes" id="UP001596432"/>
    </source>
</evidence>
<dbReference type="RefSeq" id="WP_274325218.1">
    <property type="nucleotide sequence ID" value="NZ_CP118158.1"/>
</dbReference>
<keyword evidence="1" id="KW-0812">Transmembrane</keyword>
<sequence>MALIALLGGWMIMQALVLDLVASQFYNDVIIGIALLALGGYNYYRRADEKFTSIAAASLAALLELWLIAAPFMFSADGGATETGNDFGFWDDILVGLAAAILGVYSAFKARDHREDMRRATPN</sequence>
<keyword evidence="4" id="KW-1185">Reference proteome</keyword>
<dbReference type="GeneID" id="78819892"/>
<reference evidence="3 4" key="1">
    <citation type="journal article" date="2019" name="Int. J. Syst. Evol. Microbiol.">
        <title>The Global Catalogue of Microorganisms (GCM) 10K type strain sequencing project: providing services to taxonomists for standard genome sequencing and annotation.</title>
        <authorList>
            <consortium name="The Broad Institute Genomics Platform"/>
            <consortium name="The Broad Institute Genome Sequencing Center for Infectious Disease"/>
            <person name="Wu L."/>
            <person name="Ma J."/>
        </authorList>
    </citation>
    <scope>NUCLEOTIDE SEQUENCE [LARGE SCALE GENOMIC DNA]</scope>
    <source>
        <strain evidence="3 4">XZYJT29</strain>
    </source>
</reference>
<dbReference type="EMBL" id="JBHTAS010000001">
    <property type="protein sequence ID" value="MFC7139634.1"/>
    <property type="molecule type" value="Genomic_DNA"/>
</dbReference>